<keyword evidence="2" id="KW-1185">Reference proteome</keyword>
<sequence length="406" mass="45275">NLPTPRSYVRENGDCEDDVTPSDKLCEARTYSKCKLQAIKSFSIRDGRQHITLAFPFMEDLVKRFAEPPGPSISHDGPIKGGRFMWITPALLFDRCPEVIHGFETLVTLVPTTLRTSHPVGLLTVNQKGTVEGVKRHLESLVSLLAANRTVHTLWHIPLVASDLNGAVLDQVLDTCSKRILEVHGDTLAKLYPVTRPHDLLPLIKDKILQPSFLSYKELLMLNVQEVTSRLTASSSTTDPTYFRSLMEHLQSPSCTLADFRRIHMYFMSPQLDPCIRELWRIWSHEQIAAKVFPVCNAGSRLGSLLYTTSAQGDMCVMNQSSSSTLALLGHVTHVPVKEGLHSVIKCLKNQDLALSPPSSPEDKPLRSRSCCACAVCRGESSHCRSRRHDKLTSVGAEPFQLLILY</sequence>
<gene>
    <name evidence="1" type="ORF">ANN_05068</name>
</gene>
<accession>A0ABQ8TCK2</accession>
<dbReference type="EMBL" id="JAJSOF020000013">
    <property type="protein sequence ID" value="KAJ4443400.1"/>
    <property type="molecule type" value="Genomic_DNA"/>
</dbReference>
<feature type="non-terminal residue" evidence="1">
    <location>
        <position position="1"/>
    </location>
</feature>
<evidence type="ECO:0000313" key="2">
    <source>
        <dbReference type="Proteomes" id="UP001148838"/>
    </source>
</evidence>
<evidence type="ECO:0000313" key="1">
    <source>
        <dbReference type="EMBL" id="KAJ4443400.1"/>
    </source>
</evidence>
<reference evidence="1 2" key="1">
    <citation type="journal article" date="2022" name="Allergy">
        <title>Genome assembly and annotation of Periplaneta americana reveal a comprehensive cockroach allergen profile.</title>
        <authorList>
            <person name="Wang L."/>
            <person name="Xiong Q."/>
            <person name="Saelim N."/>
            <person name="Wang L."/>
            <person name="Nong W."/>
            <person name="Wan A.T."/>
            <person name="Shi M."/>
            <person name="Liu X."/>
            <person name="Cao Q."/>
            <person name="Hui J.H.L."/>
            <person name="Sookrung N."/>
            <person name="Leung T.F."/>
            <person name="Tungtrongchitr A."/>
            <person name="Tsui S.K.W."/>
        </authorList>
    </citation>
    <scope>NUCLEOTIDE SEQUENCE [LARGE SCALE GENOMIC DNA]</scope>
    <source>
        <strain evidence="1">PWHHKU_190912</strain>
    </source>
</reference>
<name>A0ABQ8TCK2_PERAM</name>
<dbReference type="Proteomes" id="UP001148838">
    <property type="component" value="Unassembled WGS sequence"/>
</dbReference>
<protein>
    <submittedName>
        <fullName evidence="1">Uncharacterized protein</fullName>
    </submittedName>
</protein>
<comment type="caution">
    <text evidence="1">The sequence shown here is derived from an EMBL/GenBank/DDBJ whole genome shotgun (WGS) entry which is preliminary data.</text>
</comment>
<organism evidence="1 2">
    <name type="scientific">Periplaneta americana</name>
    <name type="common">American cockroach</name>
    <name type="synonym">Blatta americana</name>
    <dbReference type="NCBI Taxonomy" id="6978"/>
    <lineage>
        <taxon>Eukaryota</taxon>
        <taxon>Metazoa</taxon>
        <taxon>Ecdysozoa</taxon>
        <taxon>Arthropoda</taxon>
        <taxon>Hexapoda</taxon>
        <taxon>Insecta</taxon>
        <taxon>Pterygota</taxon>
        <taxon>Neoptera</taxon>
        <taxon>Polyneoptera</taxon>
        <taxon>Dictyoptera</taxon>
        <taxon>Blattodea</taxon>
        <taxon>Blattoidea</taxon>
        <taxon>Blattidae</taxon>
        <taxon>Blattinae</taxon>
        <taxon>Periplaneta</taxon>
    </lineage>
</organism>
<proteinExistence type="predicted"/>